<sequence length="181" mass="20284">MAVVRQWVMAMALSSGVAVPVWASAEPQFYVGAGGSLFSRINNGNSVNDSFTETSLRPNLQLGVMRPISERWSLGTGVELVVEDLLDWSDSTNLLMWRIGELGYQISDRWALSFYGGAGRFYRNNFGYGYGAGGGIYYQLGTHWLLGGEFNYVLTRTSYPNDTPYEKEHLGWGSVVFKYRF</sequence>
<proteinExistence type="predicted"/>
<comment type="caution">
    <text evidence="2">The sequence shown here is derived from an EMBL/GenBank/DDBJ whole genome shotgun (WGS) entry which is preliminary data.</text>
</comment>
<dbReference type="EMBL" id="BAABLF010000014">
    <property type="protein sequence ID" value="GAA5192794.1"/>
    <property type="molecule type" value="Genomic_DNA"/>
</dbReference>
<dbReference type="RefSeq" id="WP_345317189.1">
    <property type="nucleotide sequence ID" value="NZ_BAABLF010000014.1"/>
</dbReference>
<gene>
    <name evidence="2" type="ORF">GCM10025772_22780</name>
</gene>
<keyword evidence="1" id="KW-0732">Signal</keyword>
<evidence type="ECO:0000256" key="1">
    <source>
        <dbReference type="SAM" id="SignalP"/>
    </source>
</evidence>
<keyword evidence="3" id="KW-1185">Reference proteome</keyword>
<reference evidence="3" key="1">
    <citation type="journal article" date="2019" name="Int. J. Syst. Evol. Microbiol.">
        <title>The Global Catalogue of Microorganisms (GCM) 10K type strain sequencing project: providing services to taxonomists for standard genome sequencing and annotation.</title>
        <authorList>
            <consortium name="The Broad Institute Genomics Platform"/>
            <consortium name="The Broad Institute Genome Sequencing Center for Infectious Disease"/>
            <person name="Wu L."/>
            <person name="Ma J."/>
        </authorList>
    </citation>
    <scope>NUCLEOTIDE SEQUENCE [LARGE SCALE GENOMIC DNA]</scope>
    <source>
        <strain evidence="3">JCM 18720</strain>
    </source>
</reference>
<evidence type="ECO:0000313" key="2">
    <source>
        <dbReference type="EMBL" id="GAA5192794.1"/>
    </source>
</evidence>
<name>A0ABP9S9C5_9GAMM</name>
<organism evidence="2 3">
    <name type="scientific">Ferrimonas gelatinilytica</name>
    <dbReference type="NCBI Taxonomy" id="1255257"/>
    <lineage>
        <taxon>Bacteria</taxon>
        <taxon>Pseudomonadati</taxon>
        <taxon>Pseudomonadota</taxon>
        <taxon>Gammaproteobacteria</taxon>
        <taxon>Alteromonadales</taxon>
        <taxon>Ferrimonadaceae</taxon>
        <taxon>Ferrimonas</taxon>
    </lineage>
</organism>
<feature type="signal peptide" evidence="1">
    <location>
        <begin position="1"/>
        <end position="23"/>
    </location>
</feature>
<evidence type="ECO:0000313" key="3">
    <source>
        <dbReference type="Proteomes" id="UP001501600"/>
    </source>
</evidence>
<feature type="chain" id="PRO_5046771676" description="Outer membrane protein beta-barrel domain-containing protein" evidence="1">
    <location>
        <begin position="24"/>
        <end position="181"/>
    </location>
</feature>
<evidence type="ECO:0008006" key="4">
    <source>
        <dbReference type="Google" id="ProtNLM"/>
    </source>
</evidence>
<accession>A0ABP9S9C5</accession>
<dbReference type="Proteomes" id="UP001501600">
    <property type="component" value="Unassembled WGS sequence"/>
</dbReference>
<protein>
    <recommendedName>
        <fullName evidence="4">Outer membrane protein beta-barrel domain-containing protein</fullName>
    </recommendedName>
</protein>